<proteinExistence type="predicted"/>
<keyword evidence="3" id="KW-1185">Reference proteome</keyword>
<protein>
    <submittedName>
        <fullName evidence="2">Synaptogyrin 3</fullName>
    </submittedName>
</protein>
<evidence type="ECO:0000313" key="3">
    <source>
        <dbReference type="Proteomes" id="UP000008227"/>
    </source>
</evidence>
<dbReference type="AlphaFoldDB" id="A0A5G2RLD4"/>
<dbReference type="ExpressionAtlas" id="A0A5G2RLD4">
    <property type="expression patterns" value="baseline and differential"/>
</dbReference>
<gene>
    <name evidence="2 4" type="primary">SYNGR3</name>
</gene>
<evidence type="ECO:0000313" key="2">
    <source>
        <dbReference type="Ensembl" id="ENSSSCP00000073103.1"/>
    </source>
</evidence>
<reference evidence="2" key="3">
    <citation type="submission" date="2025-08" db="UniProtKB">
        <authorList>
            <consortium name="Ensembl"/>
        </authorList>
    </citation>
    <scope>IDENTIFICATION</scope>
</reference>
<dbReference type="VGNC" id="VGNC:93666">
    <property type="gene designation" value="SYNGR3"/>
</dbReference>
<reference evidence="3" key="1">
    <citation type="submission" date="2009-11" db="EMBL/GenBank/DDBJ databases">
        <authorList>
            <consortium name="Porcine genome sequencing project"/>
        </authorList>
    </citation>
    <scope>NUCLEOTIDE SEQUENCE [LARGE SCALE GENOMIC DNA]</scope>
    <source>
        <strain evidence="3">Duroc</strain>
    </source>
</reference>
<feature type="compositionally biased region" description="Low complexity" evidence="1">
    <location>
        <begin position="64"/>
        <end position="76"/>
    </location>
</feature>
<dbReference type="Proteomes" id="UP000008227">
    <property type="component" value="Chromosome 3"/>
</dbReference>
<sequence>TCASSRSAASATVAERCSWTWASQGSGPSCGLWASASSPTSGSARRRIRAPCRRETRRGPPLPSASFPFSAGWRLP</sequence>
<reference evidence="2" key="4">
    <citation type="submission" date="2025-09" db="UniProtKB">
        <authorList>
            <consortium name="Ensembl"/>
        </authorList>
    </citation>
    <scope>IDENTIFICATION</scope>
</reference>
<dbReference type="Bgee" id="ENSSSCG00000008036">
    <property type="expression patterns" value="Expressed in hypothalamus and 28 other cell types or tissues"/>
</dbReference>
<organism evidence="2 3">
    <name type="scientific">Sus scrofa</name>
    <name type="common">Pig</name>
    <dbReference type="NCBI Taxonomy" id="9823"/>
    <lineage>
        <taxon>Eukaryota</taxon>
        <taxon>Metazoa</taxon>
        <taxon>Chordata</taxon>
        <taxon>Craniata</taxon>
        <taxon>Vertebrata</taxon>
        <taxon>Euteleostomi</taxon>
        <taxon>Mammalia</taxon>
        <taxon>Eutheria</taxon>
        <taxon>Laurasiatheria</taxon>
        <taxon>Artiodactyla</taxon>
        <taxon>Suina</taxon>
        <taxon>Suidae</taxon>
        <taxon>Sus</taxon>
    </lineage>
</organism>
<accession>A0A5G2RLD4</accession>
<dbReference type="GeneTree" id="ENSGT00950000182935"/>
<feature type="region of interest" description="Disordered" evidence="1">
    <location>
        <begin position="25"/>
        <end position="76"/>
    </location>
</feature>
<name>A0A5G2RLD4_PIG</name>
<dbReference type="Ensembl" id="ENSSSCT00000068055.2">
    <property type="protein sequence ID" value="ENSSSCP00000073103.1"/>
    <property type="gene ID" value="ENSSSCG00000008036.5"/>
</dbReference>
<evidence type="ECO:0000256" key="1">
    <source>
        <dbReference type="SAM" id="MobiDB-lite"/>
    </source>
</evidence>
<evidence type="ECO:0000313" key="4">
    <source>
        <dbReference type="VGNC" id="VGNC:93666"/>
    </source>
</evidence>
<reference evidence="2" key="2">
    <citation type="journal article" date="2020" name="Gigascience">
        <title>An improved pig reference genome sequence to enable pig genetics and genomics research.</title>
        <authorList>
            <person name="Warr A."/>
            <person name="Affara N."/>
            <person name="Aken B."/>
            <person name="Beiki H."/>
            <person name="Bickhart D.M."/>
            <person name="Billis K."/>
            <person name="Chow W."/>
            <person name="Eory L."/>
            <person name="Finlayson H.A."/>
            <person name="Flicek P."/>
            <person name="Giron C.G."/>
            <person name="Griffin D.K."/>
            <person name="Hall R."/>
            <person name="Hannum G."/>
            <person name="Hourlier T."/>
            <person name="Howe K."/>
            <person name="Hume D.A."/>
            <person name="Izuogu O."/>
            <person name="Kim K."/>
            <person name="Koren S."/>
            <person name="Liu H."/>
            <person name="Manchanda N."/>
            <person name="Martin F.J."/>
            <person name="Nonneman D.J."/>
            <person name="O'Connor R.E."/>
            <person name="Phillippy A.M."/>
            <person name="Rohrer G.A."/>
            <person name="Rosen B.D."/>
            <person name="Rund L.A."/>
            <person name="Sargent C.A."/>
            <person name="Schook L.B."/>
            <person name="Schroeder S.G."/>
            <person name="Schwartz A.S."/>
            <person name="Skinner B.M."/>
            <person name="Talbot R."/>
            <person name="Tseng E."/>
            <person name="Tuggle C.K."/>
            <person name="Watson M."/>
            <person name="Smith T.P.L."/>
            <person name="Archibald A.L."/>
        </authorList>
    </citation>
    <scope>NUCLEOTIDE SEQUENCE [LARGE SCALE GENOMIC DNA]</scope>
    <source>
        <strain evidence="2">Duroc</strain>
    </source>
</reference>